<feature type="coiled-coil region" evidence="1">
    <location>
        <begin position="969"/>
        <end position="1018"/>
    </location>
</feature>
<sequence>MQTMQQVQSQSGEGSLQFGGLKLSLASSGQRCPLSRREKSVPSGTKMVFGLPHWGPGTLRCADCALCCAASKVEGAHSRARADRGRSLDITLKDRPGVSNPQRAVSFRILQVFAPTLRRLRGPMSRTGLKKVAFGKPDTGILFWPRLEAGLGRLFRVSALLLVAKARGACRSELETSKLPQELKVQGVRACGFVLLAEDPSSFLCRAMALHFQHGLQRLVLATFIAAAFAADKGKGGWEETVNEEGKKVQSLKIEAPAMTEEAFNTWLGELKDYNDRAIWQNAEEQLLSDEWMIREITDNHDLTTMRQGSVARNLRPIVYWTGSSLQTNAMHAMVTLQSQVDSAVTMLSPYSQYLSLKDYFAAASPTDFRKCISAMGAEDNGWTIPAAQALGALAVRKTTTDAKMVTIYRKLVKNELAARMVLGAQADPAGGGAGPDQTDGNGDRLWRDFAANPLPQPLVGYLLYGQLPVNWPGAGGGLPAYPGQQAIPVIYFLGQTLGFTVGPLNAYPTLATIATANLKFLLATACNTDFAYALMAEIGELLGFIPMPVCRELAPGGAGPRNLAPAVAGGNIPDGKRPNYAGRLETRVWTAWDTEAYAYAPLFDISAANVVEAYQTFQQCEDAFLVSKVDRTLCNIAGMFQMGYRTNVCGANFNTGVNGPPAASMAGLRRLNLSNTNFVDGSAYGAFIGQYRVISTPVHVYILISMDYGEQMIACLQHISLTATTDDRSWGAIISDDSPVAYIPLWHCRKKSGRQLEQYFIPTYAQVKSWSERAAVIMGRMIQLGIPIKTVGAADVYAYVLEMENEGADFIQAIMCLSAVLQGVRANNGRNDRWVSTRALEITVQGVSASSSRRRVQRRRHPPRPRRGPPRAKAVARDGLASDDCRALDPVEHDNRMRAVADVRPEDVTMVMAALLRTMAMFIVEASQLMMTRLERTHQQGSDDMVEVNVDDPDEEMWMQTSIDSPRKKRKMEEVEQLAEDEMEARTQREDEDRLRERQLEARAREEEEQARADEALFLQHEAARYRDWEQWEVLHCPVQPPRRLQVSLALNHGDSAEQVTRSVPLARGRPVDLRVQLHEIAMPTGAQVEPPCQMAPTRPMTEADYMHVYHDWLEGRVAETDLERMVGSEMVAMFHAQKSVEGEVGQAQVDAGSAPLSTGMAVTAPVEKGLEGLLGPSVEGSLTLRVGKEDQYGYNMPDRYKCDSCRAVIHHLNEALRKQQPKSRRLKSWEYTDLFEETCRSSFEGYGIKLVNGENVLSGPALKDNAELQPGMGAIQMGGDTWKKRLAEICRKLVFEEVGEEETYDYIYGKYKANDEVDAKAFCLEEVRHCQPTRLGPQPPPKATEEGLRLKD</sequence>
<feature type="region of interest" description="Disordered" evidence="2">
    <location>
        <begin position="1334"/>
        <end position="1354"/>
    </location>
</feature>
<dbReference type="Proteomes" id="UP000186817">
    <property type="component" value="Unassembled WGS sequence"/>
</dbReference>
<dbReference type="OrthoDB" id="448621at2759"/>
<proteinExistence type="predicted"/>
<feature type="compositionally biased region" description="Basic residues" evidence="2">
    <location>
        <begin position="853"/>
        <end position="871"/>
    </location>
</feature>
<dbReference type="PANTHER" id="PTHR15881:SF2">
    <property type="entry name" value="MARGINAL ZONE B- AND B1-CELL-SPECIFIC PROTEIN"/>
    <property type="match status" value="1"/>
</dbReference>
<protein>
    <submittedName>
        <fullName evidence="3">Marginal zone B-and B1-cell-specific protein</fullName>
    </submittedName>
</protein>
<dbReference type="EMBL" id="LSRX01000934">
    <property type="protein sequence ID" value="OLP86133.1"/>
    <property type="molecule type" value="Genomic_DNA"/>
</dbReference>
<dbReference type="GO" id="GO:0005576">
    <property type="term" value="C:extracellular region"/>
    <property type="evidence" value="ECO:0007669"/>
    <property type="project" value="TreeGrafter"/>
</dbReference>
<evidence type="ECO:0000256" key="1">
    <source>
        <dbReference type="SAM" id="Coils"/>
    </source>
</evidence>
<feature type="compositionally biased region" description="Basic and acidic residues" evidence="2">
    <location>
        <begin position="1345"/>
        <end position="1354"/>
    </location>
</feature>
<dbReference type="PANTHER" id="PTHR15881">
    <property type="entry name" value="MARGINAL ZONE B- AND B1-CELL-SPECIFIC PROTEIN"/>
    <property type="match status" value="1"/>
</dbReference>
<evidence type="ECO:0000256" key="2">
    <source>
        <dbReference type="SAM" id="MobiDB-lite"/>
    </source>
</evidence>
<dbReference type="InterPro" id="IPR052682">
    <property type="entry name" value="MZB1"/>
</dbReference>
<evidence type="ECO:0000313" key="4">
    <source>
        <dbReference type="Proteomes" id="UP000186817"/>
    </source>
</evidence>
<dbReference type="GO" id="GO:0034663">
    <property type="term" value="C:endoplasmic reticulum chaperone complex"/>
    <property type="evidence" value="ECO:0007669"/>
    <property type="project" value="TreeGrafter"/>
</dbReference>
<accession>A0A1Q9CTA4</accession>
<name>A0A1Q9CTA4_SYMMI</name>
<gene>
    <name evidence="3" type="primary">Mzb1</name>
    <name evidence="3" type="ORF">AK812_SmicGene32785</name>
</gene>
<organism evidence="3 4">
    <name type="scientific">Symbiodinium microadriaticum</name>
    <name type="common">Dinoflagellate</name>
    <name type="synonym">Zooxanthella microadriatica</name>
    <dbReference type="NCBI Taxonomy" id="2951"/>
    <lineage>
        <taxon>Eukaryota</taxon>
        <taxon>Sar</taxon>
        <taxon>Alveolata</taxon>
        <taxon>Dinophyceae</taxon>
        <taxon>Suessiales</taxon>
        <taxon>Symbiodiniaceae</taxon>
        <taxon>Symbiodinium</taxon>
    </lineage>
</organism>
<keyword evidence="4" id="KW-1185">Reference proteome</keyword>
<keyword evidence="1" id="KW-0175">Coiled coil</keyword>
<reference evidence="3 4" key="1">
    <citation type="submission" date="2016-02" db="EMBL/GenBank/DDBJ databases">
        <title>Genome analysis of coral dinoflagellate symbionts highlights evolutionary adaptations to a symbiotic lifestyle.</title>
        <authorList>
            <person name="Aranda M."/>
            <person name="Li Y."/>
            <person name="Liew Y.J."/>
            <person name="Baumgarten S."/>
            <person name="Simakov O."/>
            <person name="Wilson M."/>
            <person name="Piel J."/>
            <person name="Ashoor H."/>
            <person name="Bougouffa S."/>
            <person name="Bajic V.B."/>
            <person name="Ryu T."/>
            <person name="Ravasi T."/>
            <person name="Bayer T."/>
            <person name="Micklem G."/>
            <person name="Kim H."/>
            <person name="Bhak J."/>
            <person name="Lajeunesse T.C."/>
            <person name="Voolstra C.R."/>
        </authorList>
    </citation>
    <scope>NUCLEOTIDE SEQUENCE [LARGE SCALE GENOMIC DNA]</scope>
    <source>
        <strain evidence="3 4">CCMP2467</strain>
    </source>
</reference>
<evidence type="ECO:0000313" key="3">
    <source>
        <dbReference type="EMBL" id="OLP86133.1"/>
    </source>
</evidence>
<feature type="region of interest" description="Disordered" evidence="2">
    <location>
        <begin position="848"/>
        <end position="881"/>
    </location>
</feature>
<comment type="caution">
    <text evidence="3">The sequence shown here is derived from an EMBL/GenBank/DDBJ whole genome shotgun (WGS) entry which is preliminary data.</text>
</comment>